<dbReference type="SUPFAM" id="SSF69118">
    <property type="entry name" value="AhpD-like"/>
    <property type="match status" value="1"/>
</dbReference>
<evidence type="ECO:0000313" key="1">
    <source>
        <dbReference type="EMBL" id="BBO24336.1"/>
    </source>
</evidence>
<dbReference type="PANTHER" id="PTHR35446">
    <property type="entry name" value="SI:CH211-175M2.5"/>
    <property type="match status" value="1"/>
</dbReference>
<dbReference type="PANTHER" id="PTHR35446:SF2">
    <property type="entry name" value="CARBOXYMUCONOLACTONE DECARBOXYLASE-LIKE DOMAIN-CONTAINING PROTEIN"/>
    <property type="match status" value="1"/>
</dbReference>
<sequence length="101" mass="11041">MWAHAEDLRSEGVEESTVQALCTDWRGAETLSAAERAMLAYAEKLTLSPGSIAEIDVARLKAAGWSDRAISDIVQVVGYFNYINRVADGLGVELEDDMPPR</sequence>
<gene>
    <name evidence="1" type="ORF">NPRO_19310</name>
</gene>
<accession>A0A809S5U1</accession>
<reference evidence="1" key="1">
    <citation type="journal article" name="DNA Res.">
        <title>The physiological potential of anammox bacteria as revealed by their core genome structure.</title>
        <authorList>
            <person name="Okubo T."/>
            <person name="Toyoda A."/>
            <person name="Fukuhara K."/>
            <person name="Uchiyama I."/>
            <person name="Harigaya Y."/>
            <person name="Kuroiwa M."/>
            <person name="Suzuki T."/>
            <person name="Murakami Y."/>
            <person name="Suwa Y."/>
            <person name="Takami H."/>
        </authorList>
    </citation>
    <scope>NUCLEOTIDE SEQUENCE</scope>
    <source>
        <strain evidence="1">317325-2</strain>
    </source>
</reference>
<dbReference type="KEGG" id="npy:NPRO_19310"/>
<dbReference type="Gene3D" id="1.20.1290.10">
    <property type="entry name" value="AhpD-like"/>
    <property type="match status" value="1"/>
</dbReference>
<proteinExistence type="predicted"/>
<dbReference type="Proteomes" id="UP000662873">
    <property type="component" value="Chromosome"/>
</dbReference>
<dbReference type="AlphaFoldDB" id="A0A809S5U1"/>
<organism evidence="1 2">
    <name type="scientific">Candidatus Nitrosymbiomonas proteolyticus</name>
    <dbReference type="NCBI Taxonomy" id="2608984"/>
    <lineage>
        <taxon>Bacteria</taxon>
        <taxon>Bacillati</taxon>
        <taxon>Armatimonadota</taxon>
        <taxon>Armatimonadota incertae sedis</taxon>
        <taxon>Candidatus Nitrosymbiomonas</taxon>
    </lineage>
</organism>
<name>A0A809S5U1_9BACT</name>
<evidence type="ECO:0000313" key="2">
    <source>
        <dbReference type="Proteomes" id="UP000662873"/>
    </source>
</evidence>
<dbReference type="InterPro" id="IPR029032">
    <property type="entry name" value="AhpD-like"/>
</dbReference>
<dbReference type="EMBL" id="AP021858">
    <property type="protein sequence ID" value="BBO24336.1"/>
    <property type="molecule type" value="Genomic_DNA"/>
</dbReference>
<evidence type="ECO:0008006" key="3">
    <source>
        <dbReference type="Google" id="ProtNLM"/>
    </source>
</evidence>
<protein>
    <recommendedName>
        <fullName evidence="3">Peroxidase</fullName>
    </recommendedName>
</protein>